<organism evidence="1 2">
    <name type="scientific">Rhodopirellula sallentina SM41</name>
    <dbReference type="NCBI Taxonomy" id="1263870"/>
    <lineage>
        <taxon>Bacteria</taxon>
        <taxon>Pseudomonadati</taxon>
        <taxon>Planctomycetota</taxon>
        <taxon>Planctomycetia</taxon>
        <taxon>Pirellulales</taxon>
        <taxon>Pirellulaceae</taxon>
        <taxon>Rhodopirellula</taxon>
    </lineage>
</organism>
<comment type="caution">
    <text evidence="1">The sequence shown here is derived from an EMBL/GenBank/DDBJ whole genome shotgun (WGS) entry which is preliminary data.</text>
</comment>
<reference evidence="1 2" key="1">
    <citation type="journal article" date="2013" name="Mar. Genomics">
        <title>Expression of sulfatases in Rhodopirellula baltica and the diversity of sulfatases in the genus Rhodopirellula.</title>
        <authorList>
            <person name="Wegner C.E."/>
            <person name="Richter-Heitmann T."/>
            <person name="Klindworth A."/>
            <person name="Klockow C."/>
            <person name="Richter M."/>
            <person name="Achstetter T."/>
            <person name="Glockner F.O."/>
            <person name="Harder J."/>
        </authorList>
    </citation>
    <scope>NUCLEOTIDE SEQUENCE [LARGE SCALE GENOMIC DNA]</scope>
    <source>
        <strain evidence="1 2">SM41</strain>
    </source>
</reference>
<sequence>MSSSIWDVFLAKSPKPWRAESGDAHPLTATDGLGIAVTCERTFRRRSMKD</sequence>
<dbReference type="EMBL" id="ANOH01000108">
    <property type="protein sequence ID" value="EMI57133.1"/>
    <property type="molecule type" value="Genomic_DNA"/>
</dbReference>
<name>M5UMA1_9BACT</name>
<gene>
    <name evidence="1" type="ORF">RSSM_01415</name>
</gene>
<accession>M5UMA1</accession>
<proteinExistence type="predicted"/>
<protein>
    <submittedName>
        <fullName evidence="1">Uncharacterized protein</fullName>
    </submittedName>
</protein>
<evidence type="ECO:0000313" key="1">
    <source>
        <dbReference type="EMBL" id="EMI57133.1"/>
    </source>
</evidence>
<keyword evidence="2" id="KW-1185">Reference proteome</keyword>
<dbReference type="AlphaFoldDB" id="M5UMA1"/>
<evidence type="ECO:0000313" key="2">
    <source>
        <dbReference type="Proteomes" id="UP000011885"/>
    </source>
</evidence>
<dbReference type="Proteomes" id="UP000011885">
    <property type="component" value="Unassembled WGS sequence"/>
</dbReference>